<dbReference type="InterPro" id="IPR011055">
    <property type="entry name" value="Dup_hybrid_motif"/>
</dbReference>
<dbReference type="AlphaFoldDB" id="A0A843SHU8"/>
<accession>A0A843SHU8</accession>
<keyword evidence="2" id="KW-1185">Reference proteome</keyword>
<sequence>MIISPPFLPTRAAGASDADYIAEAMPAAAVNCPGTSVPEGSFPVSLKLGWHGGSHLHAPTAGSGVLPVRAVADGEIVYARRPTAQVNDAAHPLNYNPYGNSPSWTDDGMVVIRHRTDTGSGANAETVEFYSIFVHLSALRGNALKVAQGTASAAEHRLYRKDELGAAGRIYGSADHLHVEIVCDDGNLNKLVGRSSGAVALNADGRHDAVFGEVYFHVPAGAHLYADKPAGNVTAPAAEATGTTSTDLIIGIRYASGDGAAAQRGSAWLTTYNADGTVIGTPIEDRNADYELYARASDISHAYPESARPAPSAVYELLRFGRILNAPNEVLAPTDCPHWRRVQGNTQSGWVNLNAAGVHKFSDADFPGWKGWKLVDDDTDEDSRAESAMLQAVIEDAANADGRLSREELEQRMGLPDVRMALSRCVCKFPSEWNRDSIDARWGWLQADPDYGVTGEDWTKLRSHIAALTVPAASLPAALVAAHWHFQPQAFIAHFRKCQWLSADEFRQLVPRHAMRRHAGTYLWEAVQTNLASPTSVAASQRVGLNRMTRKYGINSPLRLASFYGNAIQETQWLGVLSEGSGSTLWYAPWYGRGFLQLTNPENFINYWRFRGRQVPDTLKNALSQAYSAIASQPVAQRSNATLSDTHYPQLTVQMRGWRDEVKGVAMANSTDSGYAPSDSAGFYWAKLRMASYADVDHALSRVSVTTNQGAKVYYRSPSFWRASAAVNLPGAINNQYSTALNGFDARCVAYAYSLALLSETLFPDAAGNLTLMFPEGYLPRRG</sequence>
<dbReference type="RefSeq" id="WP_152807221.1">
    <property type="nucleotide sequence ID" value="NZ_WHUF01000005.1"/>
</dbReference>
<dbReference type="Proteomes" id="UP000444318">
    <property type="component" value="Unassembled WGS sequence"/>
</dbReference>
<dbReference type="SUPFAM" id="SSF53955">
    <property type="entry name" value="Lysozyme-like"/>
    <property type="match status" value="1"/>
</dbReference>
<dbReference type="CDD" id="cd12797">
    <property type="entry name" value="M23_peptidase"/>
    <property type="match status" value="1"/>
</dbReference>
<proteinExistence type="predicted"/>
<dbReference type="InterPro" id="IPR023346">
    <property type="entry name" value="Lysozyme-like_dom_sf"/>
</dbReference>
<gene>
    <name evidence="1" type="ORF">GEV01_19365</name>
</gene>
<organism evidence="1 2">
    <name type="scientific">Rugamonas rivuli</name>
    <dbReference type="NCBI Taxonomy" id="2743358"/>
    <lineage>
        <taxon>Bacteria</taxon>
        <taxon>Pseudomonadati</taxon>
        <taxon>Pseudomonadota</taxon>
        <taxon>Betaproteobacteria</taxon>
        <taxon>Burkholderiales</taxon>
        <taxon>Oxalobacteraceae</taxon>
        <taxon>Telluria group</taxon>
        <taxon>Rugamonas</taxon>
    </lineage>
</organism>
<evidence type="ECO:0000313" key="1">
    <source>
        <dbReference type="EMBL" id="MQA21680.1"/>
    </source>
</evidence>
<reference evidence="1 2" key="1">
    <citation type="submission" date="2019-10" db="EMBL/GenBank/DDBJ databases">
        <title>Two novel species isolated from a subtropical stream in China.</title>
        <authorList>
            <person name="Lu H."/>
        </authorList>
    </citation>
    <scope>NUCLEOTIDE SEQUENCE [LARGE SCALE GENOMIC DNA]</scope>
    <source>
        <strain evidence="1 2">FT103W</strain>
    </source>
</reference>
<name>A0A843SHU8_9BURK</name>
<dbReference type="EMBL" id="WHUF01000005">
    <property type="protein sequence ID" value="MQA21680.1"/>
    <property type="molecule type" value="Genomic_DNA"/>
</dbReference>
<protein>
    <submittedName>
        <fullName evidence="1">Uncharacterized protein</fullName>
    </submittedName>
</protein>
<evidence type="ECO:0000313" key="2">
    <source>
        <dbReference type="Proteomes" id="UP000444318"/>
    </source>
</evidence>
<comment type="caution">
    <text evidence="1">The sequence shown here is derived from an EMBL/GenBank/DDBJ whole genome shotgun (WGS) entry which is preliminary data.</text>
</comment>
<dbReference type="Gene3D" id="2.70.70.10">
    <property type="entry name" value="Glucose Permease (Domain IIA)"/>
    <property type="match status" value="1"/>
</dbReference>